<protein>
    <submittedName>
        <fullName evidence="1">Uncharacterized protein</fullName>
    </submittedName>
</protein>
<organism evidence="1 2">
    <name type="scientific">Strix occidentalis caurina</name>
    <name type="common">northern spotted owl</name>
    <dbReference type="NCBI Taxonomy" id="311401"/>
    <lineage>
        <taxon>Eukaryota</taxon>
        <taxon>Metazoa</taxon>
        <taxon>Chordata</taxon>
        <taxon>Craniata</taxon>
        <taxon>Vertebrata</taxon>
        <taxon>Euteleostomi</taxon>
        <taxon>Archelosauria</taxon>
        <taxon>Archosauria</taxon>
        <taxon>Dinosauria</taxon>
        <taxon>Saurischia</taxon>
        <taxon>Theropoda</taxon>
        <taxon>Coelurosauria</taxon>
        <taxon>Aves</taxon>
        <taxon>Neognathae</taxon>
        <taxon>Neoaves</taxon>
        <taxon>Telluraves</taxon>
        <taxon>Strigiformes</taxon>
        <taxon>Strigidae</taxon>
        <taxon>Strix</taxon>
    </lineage>
</organism>
<dbReference type="Gene3D" id="3.10.120.10">
    <property type="entry name" value="Cytochrome b5-like heme/steroid binding domain"/>
    <property type="match status" value="1"/>
</dbReference>
<sequence>MQLSLTAPARPRYRTIAQHSLYYTAPYGIFAGRDASRRLATFCLHEDALRDEYDDLSELNALQIQSDYVGRLLKPGQEPSEYTDEEASPAILLFDYCYPLRCWSP</sequence>
<reference evidence="1" key="1">
    <citation type="submission" date="2025-08" db="UniProtKB">
        <authorList>
            <consortium name="Ensembl"/>
        </authorList>
    </citation>
    <scope>IDENTIFICATION</scope>
</reference>
<accession>A0A8D0EVP1</accession>
<dbReference type="AlphaFoldDB" id="A0A8D0EVP1"/>
<dbReference type="Ensembl" id="ENSSOCT00000007550.1">
    <property type="protein sequence ID" value="ENSSOCP00000007368.1"/>
    <property type="gene ID" value="ENSSOCG00000005640.1"/>
</dbReference>
<dbReference type="Proteomes" id="UP000694551">
    <property type="component" value="Unplaced"/>
</dbReference>
<reference evidence="1" key="2">
    <citation type="submission" date="2025-09" db="UniProtKB">
        <authorList>
            <consortium name="Ensembl"/>
        </authorList>
    </citation>
    <scope>IDENTIFICATION</scope>
</reference>
<proteinExistence type="predicted"/>
<dbReference type="InterPro" id="IPR036400">
    <property type="entry name" value="Cyt_B5-like_heme/steroid_sf"/>
</dbReference>
<evidence type="ECO:0000313" key="1">
    <source>
        <dbReference type="Ensembl" id="ENSSOCP00000007368.1"/>
    </source>
</evidence>
<evidence type="ECO:0000313" key="2">
    <source>
        <dbReference type="Proteomes" id="UP000694551"/>
    </source>
</evidence>
<keyword evidence="2" id="KW-1185">Reference proteome</keyword>
<name>A0A8D0EVP1_STROC</name>